<dbReference type="AlphaFoldDB" id="D8QAA0"/>
<dbReference type="OrthoDB" id="2959190at2759"/>
<dbReference type="GeneID" id="9588708"/>
<dbReference type="KEGG" id="scm:SCHCO_02679244"/>
<evidence type="ECO:0000313" key="3">
    <source>
        <dbReference type="Proteomes" id="UP000007431"/>
    </source>
</evidence>
<feature type="compositionally biased region" description="Polar residues" evidence="1">
    <location>
        <begin position="116"/>
        <end position="125"/>
    </location>
</feature>
<dbReference type="Proteomes" id="UP000007431">
    <property type="component" value="Unassembled WGS sequence"/>
</dbReference>
<evidence type="ECO:0000313" key="2">
    <source>
        <dbReference type="EMBL" id="EFI95801.1"/>
    </source>
</evidence>
<feature type="compositionally biased region" description="Polar residues" evidence="1">
    <location>
        <begin position="96"/>
        <end position="105"/>
    </location>
</feature>
<dbReference type="VEuPathDB" id="FungiDB:SCHCODRAFT_02679244"/>
<dbReference type="EMBL" id="GL377308">
    <property type="protein sequence ID" value="EFI95801.1"/>
    <property type="molecule type" value="Genomic_DNA"/>
</dbReference>
<protein>
    <submittedName>
        <fullName evidence="2">Uncharacterized protein</fullName>
    </submittedName>
</protein>
<gene>
    <name evidence="2" type="ORF">SCHCODRAFT_236193</name>
</gene>
<feature type="compositionally biased region" description="Low complexity" evidence="1">
    <location>
        <begin position="255"/>
        <end position="267"/>
    </location>
</feature>
<accession>D8QAA0</accession>
<feature type="compositionally biased region" description="Polar residues" evidence="1">
    <location>
        <begin position="243"/>
        <end position="254"/>
    </location>
</feature>
<dbReference type="InParanoid" id="D8QAA0"/>
<feature type="region of interest" description="Disordered" evidence="1">
    <location>
        <begin position="162"/>
        <end position="270"/>
    </location>
</feature>
<name>D8QAA0_SCHCM</name>
<feature type="region of interest" description="Disordered" evidence="1">
    <location>
        <begin position="286"/>
        <end position="307"/>
    </location>
</feature>
<proteinExistence type="predicted"/>
<dbReference type="RefSeq" id="XP_003030704.1">
    <property type="nucleotide sequence ID" value="XM_003030658.1"/>
</dbReference>
<keyword evidence="3" id="KW-1185">Reference proteome</keyword>
<sequence length="339" mass="37952">MAERQKVATRGMPPSAHRHSRVHQIVQESPAKTPRNEPSFAADASGYDLSAFGDISLTKPFCLPGREVDWNERPQRLADRVSRPAPANRTRARANSGATAHNTFRPTVRFSKDSAGAQTKSTPLTPRSDFRKVFNEYKKQKQNSNALPFDLSSIRDKLDDVRSKALVRDPATVTSRDASRPRTLHRANTATARVRPEQIYEPKRGHKAKSADEDSSHDEGESQTADDPRDEDEIAPDRDQPTYLKQATSQKRPTSQISESSAYQSSEKVQGIQEWAAMVQKEREREEAAEKLKHRVRSSSPTKVVAPKKIRAPATLAHEETVIKGLLDRIPPRLRGEKA</sequence>
<organism evidence="3">
    <name type="scientific">Schizophyllum commune (strain H4-8 / FGSC 9210)</name>
    <name type="common">Split gill fungus</name>
    <dbReference type="NCBI Taxonomy" id="578458"/>
    <lineage>
        <taxon>Eukaryota</taxon>
        <taxon>Fungi</taxon>
        <taxon>Dikarya</taxon>
        <taxon>Basidiomycota</taxon>
        <taxon>Agaricomycotina</taxon>
        <taxon>Agaricomycetes</taxon>
        <taxon>Agaricomycetidae</taxon>
        <taxon>Agaricales</taxon>
        <taxon>Schizophyllaceae</taxon>
        <taxon>Schizophyllum</taxon>
    </lineage>
</organism>
<feature type="region of interest" description="Disordered" evidence="1">
    <location>
        <begin position="74"/>
        <end position="128"/>
    </location>
</feature>
<feature type="compositionally biased region" description="Low complexity" evidence="1">
    <location>
        <begin position="83"/>
        <end position="95"/>
    </location>
</feature>
<evidence type="ECO:0000256" key="1">
    <source>
        <dbReference type="SAM" id="MobiDB-lite"/>
    </source>
</evidence>
<feature type="region of interest" description="Disordered" evidence="1">
    <location>
        <begin position="1"/>
        <end position="42"/>
    </location>
</feature>
<reference evidence="2 3" key="1">
    <citation type="journal article" date="2010" name="Nat. Biotechnol.">
        <title>Genome sequence of the model mushroom Schizophyllum commune.</title>
        <authorList>
            <person name="Ohm R.A."/>
            <person name="de Jong J.F."/>
            <person name="Lugones L.G."/>
            <person name="Aerts A."/>
            <person name="Kothe E."/>
            <person name="Stajich J.E."/>
            <person name="de Vries R.P."/>
            <person name="Record E."/>
            <person name="Levasseur A."/>
            <person name="Baker S.E."/>
            <person name="Bartholomew K.A."/>
            <person name="Coutinho P.M."/>
            <person name="Erdmann S."/>
            <person name="Fowler T.J."/>
            <person name="Gathman A.C."/>
            <person name="Lombard V."/>
            <person name="Henrissat B."/>
            <person name="Knabe N."/>
            <person name="Kuees U."/>
            <person name="Lilly W.W."/>
            <person name="Lindquist E."/>
            <person name="Lucas S."/>
            <person name="Magnuson J.K."/>
            <person name="Piumi F."/>
            <person name="Raudaskoski M."/>
            <person name="Salamov A."/>
            <person name="Schmutz J."/>
            <person name="Schwarze F.W.M.R."/>
            <person name="vanKuyk P.A."/>
            <person name="Horton J.S."/>
            <person name="Grigoriev I.V."/>
            <person name="Woesten H.A.B."/>
        </authorList>
    </citation>
    <scope>NUCLEOTIDE SEQUENCE [LARGE SCALE GENOMIC DNA]</scope>
    <source>
        <strain evidence="3">H4-8 / FGSC 9210</strain>
    </source>
</reference>
<feature type="compositionally biased region" description="Basic and acidic residues" evidence="1">
    <location>
        <begin position="194"/>
        <end position="220"/>
    </location>
</feature>
<dbReference type="HOGENOM" id="CLU_819292_0_0_1"/>